<proteinExistence type="inferred from homology"/>
<evidence type="ECO:0000256" key="6">
    <source>
        <dbReference type="ARBA" id="ARBA00078476"/>
    </source>
</evidence>
<feature type="compositionally biased region" description="Basic and acidic residues" evidence="7">
    <location>
        <begin position="269"/>
        <end position="282"/>
    </location>
</feature>
<evidence type="ECO:0000313" key="10">
    <source>
        <dbReference type="Proteomes" id="UP001303373"/>
    </source>
</evidence>
<dbReference type="SUPFAM" id="SSF54999">
    <property type="entry name" value="Ribosomal protein S10"/>
    <property type="match status" value="1"/>
</dbReference>
<name>A0AAQ3M3L7_9PEZI</name>
<dbReference type="Pfam" id="PF00338">
    <property type="entry name" value="Ribosomal_S10"/>
    <property type="match status" value="1"/>
</dbReference>
<keyword evidence="10" id="KW-1185">Reference proteome</keyword>
<evidence type="ECO:0000256" key="5">
    <source>
        <dbReference type="ARBA" id="ARBA00042916"/>
    </source>
</evidence>
<organism evidence="9 10">
    <name type="scientific">Acrodontium crateriforme</name>
    <dbReference type="NCBI Taxonomy" id="150365"/>
    <lineage>
        <taxon>Eukaryota</taxon>
        <taxon>Fungi</taxon>
        <taxon>Dikarya</taxon>
        <taxon>Ascomycota</taxon>
        <taxon>Pezizomycotina</taxon>
        <taxon>Dothideomycetes</taxon>
        <taxon>Dothideomycetidae</taxon>
        <taxon>Mycosphaerellales</taxon>
        <taxon>Teratosphaeriaceae</taxon>
        <taxon>Acrodontium</taxon>
    </lineage>
</organism>
<evidence type="ECO:0000256" key="2">
    <source>
        <dbReference type="ARBA" id="ARBA00022980"/>
    </source>
</evidence>
<dbReference type="Proteomes" id="UP001303373">
    <property type="component" value="Chromosome 5"/>
</dbReference>
<evidence type="ECO:0000313" key="9">
    <source>
        <dbReference type="EMBL" id="WPH00715.1"/>
    </source>
</evidence>
<dbReference type="AlphaFoldDB" id="A0AAQ3M3L7"/>
<feature type="domain" description="Small ribosomal subunit protein uS10" evidence="8">
    <location>
        <begin position="84"/>
        <end position="181"/>
    </location>
</feature>
<dbReference type="InterPro" id="IPR036838">
    <property type="entry name" value="Ribosomal_uS10_dom_sf"/>
</dbReference>
<protein>
    <recommendedName>
        <fullName evidence="4">Small ribosomal subunit protein uS10m</fullName>
    </recommendedName>
    <alternativeName>
        <fullName evidence="5">37S ribosomal protein S10, mitochondrial</fullName>
    </alternativeName>
    <alternativeName>
        <fullName evidence="6">Mitochondrial ribosomal small subunit protein 10</fullName>
    </alternativeName>
</protein>
<dbReference type="EMBL" id="CP138584">
    <property type="protein sequence ID" value="WPH00715.1"/>
    <property type="molecule type" value="Genomic_DNA"/>
</dbReference>
<gene>
    <name evidence="9" type="ORF">R9X50_00354500</name>
</gene>
<dbReference type="GO" id="GO:0005840">
    <property type="term" value="C:ribosome"/>
    <property type="evidence" value="ECO:0007669"/>
    <property type="project" value="UniProtKB-KW"/>
</dbReference>
<reference evidence="9 10" key="1">
    <citation type="submission" date="2023-11" db="EMBL/GenBank/DDBJ databases">
        <title>An acidophilic fungus is an integral part of prey digestion in a carnivorous sundew plant.</title>
        <authorList>
            <person name="Tsai I.J."/>
        </authorList>
    </citation>
    <scope>NUCLEOTIDE SEQUENCE [LARGE SCALE GENOMIC DNA]</scope>
    <source>
        <strain evidence="9">169a</strain>
    </source>
</reference>
<dbReference type="InterPro" id="IPR001848">
    <property type="entry name" value="Ribosomal_uS10"/>
</dbReference>
<dbReference type="SMART" id="SM01403">
    <property type="entry name" value="Ribosomal_S10"/>
    <property type="match status" value="1"/>
</dbReference>
<evidence type="ECO:0000256" key="3">
    <source>
        <dbReference type="ARBA" id="ARBA00023274"/>
    </source>
</evidence>
<feature type="compositionally biased region" description="Basic and acidic residues" evidence="7">
    <location>
        <begin position="220"/>
        <end position="233"/>
    </location>
</feature>
<dbReference type="HAMAP" id="MF_00508">
    <property type="entry name" value="Ribosomal_uS10"/>
    <property type="match status" value="1"/>
</dbReference>
<comment type="similarity">
    <text evidence="1">Belongs to the universal ribosomal protein uS10 family.</text>
</comment>
<dbReference type="FunFam" id="3.30.70.600:FF:000003">
    <property type="entry name" value="30S ribosomal protein S10"/>
    <property type="match status" value="1"/>
</dbReference>
<keyword evidence="3" id="KW-0687">Ribonucleoprotein</keyword>
<sequence length="288" mass="32324">MATPSYARSLIHLTKRLRLSPPAKAITQCQIRDLSSTPQRRAEAEISPRQAEKELLSVRLPRAVQAAYLTPLRREATTKNPVCDLQLRSYSVRNLEAYADFAMRAAYYLNLPAKGPIPLPKITQRWTVPRSNFVFKKSQENFERITLKRLIQIQDGHPEVVAIWLAFLKKHPYYGIGMKANVYEHTDLDPLKDLEGEAERIKKQLGEELDALDRLALGKDSSEKQIKAKEPTVEKATPTIEKAAKTKQAKADLEAETSSTDKLAVASSKESEAKSFEADEKITPAVAS</sequence>
<dbReference type="InterPro" id="IPR027486">
    <property type="entry name" value="Ribosomal_uS10_dom"/>
</dbReference>
<evidence type="ECO:0000256" key="7">
    <source>
        <dbReference type="SAM" id="MobiDB-lite"/>
    </source>
</evidence>
<dbReference type="Gene3D" id="3.30.70.600">
    <property type="entry name" value="Ribosomal protein S10 domain"/>
    <property type="match status" value="1"/>
</dbReference>
<keyword evidence="2" id="KW-0689">Ribosomal protein</keyword>
<dbReference type="GO" id="GO:0006412">
    <property type="term" value="P:translation"/>
    <property type="evidence" value="ECO:0007669"/>
    <property type="project" value="InterPro"/>
</dbReference>
<dbReference type="GO" id="GO:1990904">
    <property type="term" value="C:ribonucleoprotein complex"/>
    <property type="evidence" value="ECO:0007669"/>
    <property type="project" value="UniProtKB-KW"/>
</dbReference>
<dbReference type="GO" id="GO:0003735">
    <property type="term" value="F:structural constituent of ribosome"/>
    <property type="evidence" value="ECO:0007669"/>
    <property type="project" value="InterPro"/>
</dbReference>
<evidence type="ECO:0000256" key="4">
    <source>
        <dbReference type="ARBA" id="ARBA00035261"/>
    </source>
</evidence>
<evidence type="ECO:0000256" key="1">
    <source>
        <dbReference type="ARBA" id="ARBA00007102"/>
    </source>
</evidence>
<evidence type="ECO:0000259" key="8">
    <source>
        <dbReference type="SMART" id="SM01403"/>
    </source>
</evidence>
<feature type="region of interest" description="Disordered" evidence="7">
    <location>
        <begin position="220"/>
        <end position="288"/>
    </location>
</feature>
<dbReference type="PANTHER" id="PTHR11700">
    <property type="entry name" value="30S RIBOSOMAL PROTEIN S10 FAMILY MEMBER"/>
    <property type="match status" value="1"/>
</dbReference>
<accession>A0AAQ3M3L7</accession>